<keyword evidence="3" id="KW-1185">Reference proteome</keyword>
<gene>
    <name evidence="2" type="primary">mopA</name>
    <name evidence="2" type="ORF">RHODGE_RHODGE_04740</name>
</gene>
<feature type="region of interest" description="Disordered" evidence="1">
    <location>
        <begin position="158"/>
        <end position="179"/>
    </location>
</feature>
<comment type="caution">
    <text evidence="2">The sequence shown here is derived from an EMBL/GenBank/DDBJ whole genome shotgun (WGS) entry which is preliminary data.</text>
</comment>
<dbReference type="OrthoDB" id="9800709at2"/>
<protein>
    <submittedName>
        <fullName evidence="2">Molybdenum-pterin-binding protein MopA</fullName>
    </submittedName>
</protein>
<dbReference type="AlphaFoldDB" id="A0A447D109"/>
<dbReference type="Gene3D" id="1.10.10.10">
    <property type="entry name" value="Winged helix-like DNA-binding domain superfamily/Winged helix DNA-binding domain"/>
    <property type="match status" value="1"/>
</dbReference>
<feature type="region of interest" description="Disordered" evidence="1">
    <location>
        <begin position="1"/>
        <end position="35"/>
    </location>
</feature>
<dbReference type="InterPro" id="IPR051815">
    <property type="entry name" value="Molybdate_resp_trans_reg"/>
</dbReference>
<dbReference type="PANTHER" id="PTHR30432:SF1">
    <property type="entry name" value="DNA-BINDING TRANSCRIPTIONAL DUAL REGULATOR MODE"/>
    <property type="match status" value="1"/>
</dbReference>
<reference evidence="3" key="1">
    <citation type="submission" date="2018-10" db="EMBL/GenBank/DDBJ databases">
        <authorList>
            <person name="Peiro R."/>
            <person name="Begona"/>
            <person name="Cbmso G."/>
            <person name="Lopez M."/>
            <person name="Gonzalez S."/>
            <person name="Sacristan E."/>
            <person name="Castillo E."/>
        </authorList>
    </citation>
    <scope>NUCLEOTIDE SEQUENCE [LARGE SCALE GENOMIC DNA]</scope>
</reference>
<dbReference type="SUPFAM" id="SSF46785">
    <property type="entry name" value="Winged helix' DNA-binding domain"/>
    <property type="match status" value="1"/>
</dbReference>
<dbReference type="PANTHER" id="PTHR30432">
    <property type="entry name" value="TRANSCRIPTIONAL REGULATOR MODE"/>
    <property type="match status" value="1"/>
</dbReference>
<name>A0A447D109_9BRAD</name>
<evidence type="ECO:0000313" key="3">
    <source>
        <dbReference type="Proteomes" id="UP000289200"/>
    </source>
</evidence>
<accession>A0A447D109</accession>
<feature type="compositionally biased region" description="Low complexity" evidence="1">
    <location>
        <begin position="1"/>
        <end position="22"/>
    </location>
</feature>
<dbReference type="EMBL" id="UWOC01000203">
    <property type="protein sequence ID" value="VCU11209.1"/>
    <property type="molecule type" value="Genomic_DNA"/>
</dbReference>
<dbReference type="Proteomes" id="UP000289200">
    <property type="component" value="Unassembled WGS sequence"/>
</dbReference>
<feature type="compositionally biased region" description="Low complexity" evidence="1">
    <location>
        <begin position="158"/>
        <end position="168"/>
    </location>
</feature>
<organism evidence="2 3">
    <name type="scientific">Rhodoplanes serenus</name>
    <dbReference type="NCBI Taxonomy" id="200615"/>
    <lineage>
        <taxon>Bacteria</taxon>
        <taxon>Pseudomonadati</taxon>
        <taxon>Pseudomonadota</taxon>
        <taxon>Alphaproteobacteria</taxon>
        <taxon>Hyphomicrobiales</taxon>
        <taxon>Nitrobacteraceae</taxon>
        <taxon>Rhodoplanes</taxon>
    </lineage>
</organism>
<dbReference type="InterPro" id="IPR036388">
    <property type="entry name" value="WH-like_DNA-bd_sf"/>
</dbReference>
<sequence length="179" mass="18603">MSKIGATAPETPAGEPAERPAAVSPATISPVPVSPEAGGPAAAATIALSLAFGNGGRLDPEDIRLLETIRRVRSILGASRALGTSYRKCWLMVDALNHTFESPAVETFPGRRGGGAALTAFGERLIALYRSLERQAQRSGARTLDELTAALDPAFATRATGAAAADPTAEPRRSRSRPT</sequence>
<evidence type="ECO:0000313" key="2">
    <source>
        <dbReference type="EMBL" id="VCU11209.1"/>
    </source>
</evidence>
<evidence type="ECO:0000256" key="1">
    <source>
        <dbReference type="SAM" id="MobiDB-lite"/>
    </source>
</evidence>
<proteinExistence type="predicted"/>
<dbReference type="InterPro" id="IPR036390">
    <property type="entry name" value="WH_DNA-bd_sf"/>
</dbReference>